<keyword evidence="1" id="KW-0472">Membrane</keyword>
<dbReference type="AlphaFoldDB" id="A0A5P1EXS6"/>
<evidence type="ECO:0000256" key="1">
    <source>
        <dbReference type="SAM" id="Phobius"/>
    </source>
</evidence>
<sequence>MNSGCCSEVAVVDVEGRRRRCGGGGAMWRRRCGGGGAVAAEEACGRRRSQKAELVHVVALISSIYALGCGAIAG</sequence>
<keyword evidence="3" id="KW-1185">Reference proteome</keyword>
<accession>A0A5P1EXS6</accession>
<dbReference type="Proteomes" id="UP000243459">
    <property type="component" value="Chromosome 5"/>
</dbReference>
<name>A0A5P1EXS6_ASPOF</name>
<dbReference type="Gramene" id="ONK69311">
    <property type="protein sequence ID" value="ONK69311"/>
    <property type="gene ID" value="A4U43_C05F21520"/>
</dbReference>
<protein>
    <submittedName>
        <fullName evidence="2">Uncharacterized protein</fullName>
    </submittedName>
</protein>
<keyword evidence="1" id="KW-1133">Transmembrane helix</keyword>
<dbReference type="EMBL" id="CM007385">
    <property type="protein sequence ID" value="ONK69311.1"/>
    <property type="molecule type" value="Genomic_DNA"/>
</dbReference>
<evidence type="ECO:0000313" key="3">
    <source>
        <dbReference type="Proteomes" id="UP000243459"/>
    </source>
</evidence>
<organism evidence="2 3">
    <name type="scientific">Asparagus officinalis</name>
    <name type="common">Garden asparagus</name>
    <dbReference type="NCBI Taxonomy" id="4686"/>
    <lineage>
        <taxon>Eukaryota</taxon>
        <taxon>Viridiplantae</taxon>
        <taxon>Streptophyta</taxon>
        <taxon>Embryophyta</taxon>
        <taxon>Tracheophyta</taxon>
        <taxon>Spermatophyta</taxon>
        <taxon>Magnoliopsida</taxon>
        <taxon>Liliopsida</taxon>
        <taxon>Asparagales</taxon>
        <taxon>Asparagaceae</taxon>
        <taxon>Asparagoideae</taxon>
        <taxon>Asparagus</taxon>
    </lineage>
</organism>
<gene>
    <name evidence="2" type="ORF">A4U43_C05F21520</name>
</gene>
<feature type="transmembrane region" description="Helical" evidence="1">
    <location>
        <begin position="54"/>
        <end position="73"/>
    </location>
</feature>
<keyword evidence="1" id="KW-0812">Transmembrane</keyword>
<proteinExistence type="predicted"/>
<evidence type="ECO:0000313" key="2">
    <source>
        <dbReference type="EMBL" id="ONK69311.1"/>
    </source>
</evidence>
<reference evidence="3" key="1">
    <citation type="journal article" date="2017" name="Nat. Commun.">
        <title>The asparagus genome sheds light on the origin and evolution of a young Y chromosome.</title>
        <authorList>
            <person name="Harkess A."/>
            <person name="Zhou J."/>
            <person name="Xu C."/>
            <person name="Bowers J.E."/>
            <person name="Van der Hulst R."/>
            <person name="Ayyampalayam S."/>
            <person name="Mercati F."/>
            <person name="Riccardi P."/>
            <person name="McKain M.R."/>
            <person name="Kakrana A."/>
            <person name="Tang H."/>
            <person name="Ray J."/>
            <person name="Groenendijk J."/>
            <person name="Arikit S."/>
            <person name="Mathioni S.M."/>
            <person name="Nakano M."/>
            <person name="Shan H."/>
            <person name="Telgmann-Rauber A."/>
            <person name="Kanno A."/>
            <person name="Yue Z."/>
            <person name="Chen H."/>
            <person name="Li W."/>
            <person name="Chen Y."/>
            <person name="Xu X."/>
            <person name="Zhang Y."/>
            <person name="Luo S."/>
            <person name="Chen H."/>
            <person name="Gao J."/>
            <person name="Mao Z."/>
            <person name="Pires J.C."/>
            <person name="Luo M."/>
            <person name="Kudrna D."/>
            <person name="Wing R.A."/>
            <person name="Meyers B.C."/>
            <person name="Yi K."/>
            <person name="Kong H."/>
            <person name="Lavrijsen P."/>
            <person name="Sunseri F."/>
            <person name="Falavigna A."/>
            <person name="Ye Y."/>
            <person name="Leebens-Mack J.H."/>
            <person name="Chen G."/>
        </authorList>
    </citation>
    <scope>NUCLEOTIDE SEQUENCE [LARGE SCALE GENOMIC DNA]</scope>
    <source>
        <strain evidence="3">cv. DH0086</strain>
    </source>
</reference>